<evidence type="ECO:0000256" key="1">
    <source>
        <dbReference type="SAM" id="MobiDB-lite"/>
    </source>
</evidence>
<feature type="compositionally biased region" description="Basic and acidic residues" evidence="1">
    <location>
        <begin position="155"/>
        <end position="170"/>
    </location>
</feature>
<dbReference type="EMBL" id="UYRT01108594">
    <property type="protein sequence ID" value="VDN45097.1"/>
    <property type="molecule type" value="Genomic_DNA"/>
</dbReference>
<feature type="compositionally biased region" description="Polar residues" evidence="1">
    <location>
        <begin position="183"/>
        <end position="193"/>
    </location>
</feature>
<feature type="region of interest" description="Disordered" evidence="1">
    <location>
        <begin position="117"/>
        <end position="193"/>
    </location>
</feature>
<evidence type="ECO:0000313" key="2">
    <source>
        <dbReference type="EMBL" id="VDN45097.1"/>
    </source>
</evidence>
<name>A0A183EYQ5_9BILA</name>
<protein>
    <submittedName>
        <fullName evidence="4">Secreted protein</fullName>
    </submittedName>
</protein>
<organism evidence="4">
    <name type="scientific">Gongylonema pulchrum</name>
    <dbReference type="NCBI Taxonomy" id="637853"/>
    <lineage>
        <taxon>Eukaryota</taxon>
        <taxon>Metazoa</taxon>
        <taxon>Ecdysozoa</taxon>
        <taxon>Nematoda</taxon>
        <taxon>Chromadorea</taxon>
        <taxon>Rhabditida</taxon>
        <taxon>Spirurina</taxon>
        <taxon>Spiruromorpha</taxon>
        <taxon>Spiruroidea</taxon>
        <taxon>Gongylonematidae</taxon>
        <taxon>Gongylonema</taxon>
    </lineage>
</organism>
<evidence type="ECO:0000313" key="3">
    <source>
        <dbReference type="Proteomes" id="UP000271098"/>
    </source>
</evidence>
<gene>
    <name evidence="2" type="ORF">GPUH_LOCUS26096</name>
</gene>
<sequence>MAHVVRFAAKQLVAGSLLHQLKRKNEWWEGGGWLSHCGAGVDQRKRGATWPACQPKAGTGVYTEAQGRPSESSFYFSGAGRNAAAQHSVRRAVSRAAAAAALVIRLDEQQAANWRHCGQHSDALRHSSSSSSSERRLSPQGSGYEQQSTCCYHQANHDADYQQQQQRREQVGAAADSKKFSQRQRNSFLTVAR</sequence>
<dbReference type="WBParaSite" id="GPUH_0002612601-mRNA-1">
    <property type="protein sequence ID" value="GPUH_0002612601-mRNA-1"/>
    <property type="gene ID" value="GPUH_0002612601"/>
</dbReference>
<evidence type="ECO:0000313" key="4">
    <source>
        <dbReference type="WBParaSite" id="GPUH_0002612601-mRNA-1"/>
    </source>
</evidence>
<dbReference type="Proteomes" id="UP000271098">
    <property type="component" value="Unassembled WGS sequence"/>
</dbReference>
<reference evidence="4" key="1">
    <citation type="submission" date="2016-06" db="UniProtKB">
        <authorList>
            <consortium name="WormBaseParasite"/>
        </authorList>
    </citation>
    <scope>IDENTIFICATION</scope>
</reference>
<dbReference type="AlphaFoldDB" id="A0A183EYQ5"/>
<feature type="compositionally biased region" description="Polar residues" evidence="1">
    <location>
        <begin position="139"/>
        <end position="151"/>
    </location>
</feature>
<keyword evidence="3" id="KW-1185">Reference proteome</keyword>
<reference evidence="2 3" key="2">
    <citation type="submission" date="2018-11" db="EMBL/GenBank/DDBJ databases">
        <authorList>
            <consortium name="Pathogen Informatics"/>
        </authorList>
    </citation>
    <scope>NUCLEOTIDE SEQUENCE [LARGE SCALE GENOMIC DNA]</scope>
</reference>
<accession>A0A183EYQ5</accession>
<proteinExistence type="predicted"/>